<sequence length="144" mass="16286">MPILCPKCQSDNIRKLSLIYQENVIHTTSTIRGSIGSKSTAAYKDETTTTSIGKTASPPPKPELIPIIIVKAIAIEWVIFMILSSILQASFLAGLSLLIGLPLYLFWTLRKNINYSRIYPKLYQKWENSFMCQRCGTIFEIIEN</sequence>
<keyword evidence="3" id="KW-1185">Reference proteome</keyword>
<feature type="transmembrane region" description="Helical" evidence="1">
    <location>
        <begin position="89"/>
        <end position="107"/>
    </location>
</feature>
<evidence type="ECO:0000313" key="2">
    <source>
        <dbReference type="EMBL" id="MCC5604968.1"/>
    </source>
</evidence>
<keyword evidence="1" id="KW-0812">Transmembrane</keyword>
<feature type="transmembrane region" description="Helical" evidence="1">
    <location>
        <begin position="64"/>
        <end position="83"/>
    </location>
</feature>
<keyword evidence="1" id="KW-0472">Membrane</keyword>
<organism evidence="2 3">
    <name type="scientific">Nostoc favosum CHAB5714</name>
    <dbReference type="NCBI Taxonomy" id="2780399"/>
    <lineage>
        <taxon>Bacteria</taxon>
        <taxon>Bacillati</taxon>
        <taxon>Cyanobacteriota</taxon>
        <taxon>Cyanophyceae</taxon>
        <taxon>Nostocales</taxon>
        <taxon>Nostocaceae</taxon>
        <taxon>Nostoc</taxon>
        <taxon>Nostoc favosum</taxon>
    </lineage>
</organism>
<comment type="caution">
    <text evidence="2">The sequence shown here is derived from an EMBL/GenBank/DDBJ whole genome shotgun (WGS) entry which is preliminary data.</text>
</comment>
<evidence type="ECO:0000256" key="1">
    <source>
        <dbReference type="SAM" id="Phobius"/>
    </source>
</evidence>
<protein>
    <submittedName>
        <fullName evidence="2">Uncharacterized protein</fullName>
    </submittedName>
</protein>
<keyword evidence="1" id="KW-1133">Transmembrane helix</keyword>
<dbReference type="EMBL" id="JAIVFQ010000178">
    <property type="protein sequence ID" value="MCC5604968.1"/>
    <property type="molecule type" value="Genomic_DNA"/>
</dbReference>
<dbReference type="RefSeq" id="WP_229491140.1">
    <property type="nucleotide sequence ID" value="NZ_JAIVFQ010000178.1"/>
</dbReference>
<reference evidence="2 3" key="1">
    <citation type="journal article" date="2021" name="Microorganisms">
        <title>Genome Evolution of Filamentous Cyanobacterium Nostoc Species: From Facultative Symbiosis to Free Living.</title>
        <authorList>
            <person name="Huo D."/>
            <person name="Li H."/>
            <person name="Cai F."/>
            <person name="Guo X."/>
            <person name="Qiao Z."/>
            <person name="Wang W."/>
            <person name="Yu G."/>
            <person name="Li R."/>
        </authorList>
    </citation>
    <scope>NUCLEOTIDE SEQUENCE [LARGE SCALE GENOMIC DNA]</scope>
    <source>
        <strain evidence="2 3">CHAB 5714</strain>
    </source>
</reference>
<evidence type="ECO:0000313" key="3">
    <source>
        <dbReference type="Proteomes" id="UP001199525"/>
    </source>
</evidence>
<accession>A0ABS8ILG6</accession>
<gene>
    <name evidence="2" type="ORF">LC586_39030</name>
</gene>
<name>A0ABS8ILG6_9NOSO</name>
<proteinExistence type="predicted"/>
<dbReference type="Proteomes" id="UP001199525">
    <property type="component" value="Unassembled WGS sequence"/>
</dbReference>